<dbReference type="Proteomes" id="UP000316612">
    <property type="component" value="Unassembled WGS sequence"/>
</dbReference>
<proteinExistence type="predicted"/>
<evidence type="ECO:0000313" key="2">
    <source>
        <dbReference type="Proteomes" id="UP000316612"/>
    </source>
</evidence>
<comment type="caution">
    <text evidence="1">The sequence shown here is derived from an EMBL/GenBank/DDBJ whole genome shotgun (WGS) entry which is preliminary data.</text>
</comment>
<name>A0A4Y4DVJ6_GLUUR</name>
<evidence type="ECO:0000313" key="1">
    <source>
        <dbReference type="EMBL" id="GED07864.1"/>
    </source>
</evidence>
<organism evidence="1 2">
    <name type="scientific">Glutamicibacter uratoxydans</name>
    <name type="common">Arthrobacter uratoxydans</name>
    <dbReference type="NCBI Taxonomy" id="43667"/>
    <lineage>
        <taxon>Bacteria</taxon>
        <taxon>Bacillati</taxon>
        <taxon>Actinomycetota</taxon>
        <taxon>Actinomycetes</taxon>
        <taxon>Micrococcales</taxon>
        <taxon>Micrococcaceae</taxon>
        <taxon>Glutamicibacter</taxon>
    </lineage>
</organism>
<accession>A0A4Y4DVJ6</accession>
<dbReference type="EMBL" id="BJNY01000030">
    <property type="protein sequence ID" value="GED07864.1"/>
    <property type="molecule type" value="Genomic_DNA"/>
</dbReference>
<sequence>MVERFGIIAEDFLGCTVFRDGAREYFLGVLAVFVALESSGANIESAGIIDELVNGDELIFGGAVFKSIKLPQSHGR</sequence>
<gene>
    <name evidence="1" type="ORF">AUR04nite_33960</name>
</gene>
<keyword evidence="2" id="KW-1185">Reference proteome</keyword>
<dbReference type="AlphaFoldDB" id="A0A4Y4DVJ6"/>
<reference evidence="1 2" key="1">
    <citation type="submission" date="2019-06" db="EMBL/GenBank/DDBJ databases">
        <title>Whole genome shotgun sequence of Glutamicibacter uratoxydans NBRC 15515.</title>
        <authorList>
            <person name="Hosoyama A."/>
            <person name="Uohara A."/>
            <person name="Ohji S."/>
            <person name="Ichikawa N."/>
        </authorList>
    </citation>
    <scope>NUCLEOTIDE SEQUENCE [LARGE SCALE GENOMIC DNA]</scope>
    <source>
        <strain evidence="1 2">NBRC 15515</strain>
    </source>
</reference>
<protein>
    <submittedName>
        <fullName evidence="1">Uncharacterized protein</fullName>
    </submittedName>
</protein>